<dbReference type="InterPro" id="IPR002316">
    <property type="entry name" value="Pro-tRNA-ligase_IIa"/>
</dbReference>
<dbReference type="InterPro" id="IPR004499">
    <property type="entry name" value="Pro-tRNA-ligase_IIa_arc-type"/>
</dbReference>
<keyword evidence="3" id="KW-0547">Nucleotide-binding</keyword>
<dbReference type="InterPro" id="IPR002314">
    <property type="entry name" value="aa-tRNA-synt_IIb"/>
</dbReference>
<evidence type="ECO:0000256" key="1">
    <source>
        <dbReference type="ARBA" id="ARBA00012831"/>
    </source>
</evidence>
<comment type="catalytic activity">
    <reaction evidence="7">
        <text>tRNA(Pro) + L-proline + ATP = L-prolyl-tRNA(Pro) + AMP + diphosphate</text>
        <dbReference type="Rhea" id="RHEA:14305"/>
        <dbReference type="Rhea" id="RHEA-COMP:9700"/>
        <dbReference type="Rhea" id="RHEA-COMP:9702"/>
        <dbReference type="ChEBI" id="CHEBI:30616"/>
        <dbReference type="ChEBI" id="CHEBI:33019"/>
        <dbReference type="ChEBI" id="CHEBI:60039"/>
        <dbReference type="ChEBI" id="CHEBI:78442"/>
        <dbReference type="ChEBI" id="CHEBI:78532"/>
        <dbReference type="ChEBI" id="CHEBI:456215"/>
        <dbReference type="EC" id="6.1.1.15"/>
    </reaction>
</comment>
<keyword evidence="5" id="KW-0030">Aminoacyl-tRNA synthetase</keyword>
<feature type="region of interest" description="Disordered" evidence="8">
    <location>
        <begin position="17"/>
        <end position="54"/>
    </location>
</feature>
<dbReference type="GO" id="GO:0006433">
    <property type="term" value="P:prolyl-tRNA aminoacylation"/>
    <property type="evidence" value="ECO:0007669"/>
    <property type="project" value="InterPro"/>
</dbReference>
<dbReference type="GO" id="GO:0005524">
    <property type="term" value="F:ATP binding"/>
    <property type="evidence" value="ECO:0007669"/>
    <property type="project" value="UniProtKB-KW"/>
</dbReference>
<dbReference type="InterPro" id="IPR045864">
    <property type="entry name" value="aa-tRNA-synth_II/BPL/LPL"/>
</dbReference>
<keyword evidence="4" id="KW-0067">ATP-binding</keyword>
<reference evidence="10" key="1">
    <citation type="submission" date="2021-01" db="EMBL/GenBank/DDBJ databases">
        <authorList>
            <person name="Corre E."/>
            <person name="Pelletier E."/>
            <person name="Niang G."/>
            <person name="Scheremetjew M."/>
            <person name="Finn R."/>
            <person name="Kale V."/>
            <person name="Holt S."/>
            <person name="Cochrane G."/>
            <person name="Meng A."/>
            <person name="Brown T."/>
            <person name="Cohen L."/>
        </authorList>
    </citation>
    <scope>NUCLEOTIDE SEQUENCE</scope>
    <source>
        <strain evidence="10">CCMP 769</strain>
    </source>
</reference>
<dbReference type="InterPro" id="IPR006195">
    <property type="entry name" value="aa-tRNA-synth_II"/>
</dbReference>
<evidence type="ECO:0000313" key="10">
    <source>
        <dbReference type="EMBL" id="CAE0054222.1"/>
    </source>
</evidence>
<protein>
    <recommendedName>
        <fullName evidence="1">proline--tRNA ligase</fullName>
        <ecNumber evidence="1">6.1.1.15</ecNumber>
    </recommendedName>
    <alternativeName>
        <fullName evidence="6">Prolyl-tRNA synthetase</fullName>
    </alternativeName>
</protein>
<dbReference type="GO" id="GO:0005737">
    <property type="term" value="C:cytoplasm"/>
    <property type="evidence" value="ECO:0007669"/>
    <property type="project" value="InterPro"/>
</dbReference>
<feature type="domain" description="Aminoacyl-transfer RNA synthetases class-II family profile" evidence="9">
    <location>
        <begin position="88"/>
        <end position="234"/>
    </location>
</feature>
<evidence type="ECO:0000256" key="3">
    <source>
        <dbReference type="ARBA" id="ARBA00022741"/>
    </source>
</evidence>
<evidence type="ECO:0000256" key="2">
    <source>
        <dbReference type="ARBA" id="ARBA00022598"/>
    </source>
</evidence>
<evidence type="ECO:0000256" key="5">
    <source>
        <dbReference type="ARBA" id="ARBA00023146"/>
    </source>
</evidence>
<keyword evidence="2" id="KW-0436">Ligase</keyword>
<dbReference type="PANTHER" id="PTHR43382">
    <property type="entry name" value="PROLYL-TRNA SYNTHETASE"/>
    <property type="match status" value="1"/>
</dbReference>
<sequence length="301" mass="34890">MADESCEAVVESMAEVKVNGEGSVETGTNGKKKKEKQKKPAKTEKDPMKGNSAKVTRTGIEVSKTKDFGLWFQEVITKAELIDYYDIRGCYVLRPRSFAIWDSIKDMLDKRIKALGVENCYFPLFVSSDRLKKEQNHVEGFEAEVAWVTKSGKKELNEPIAVRPTSETIMYPAFSKWIRSFRDLPLKINQWSNVVRWEMTHCTPFIRSREFLWQEGHTAFATREEAAAEVSSSVCTRSLRDHCLTYAKLWLKIGARYPGHIQIRLRGSPRRAGRSRYENRKREVRGCVVYYDRRRLCPCNW</sequence>
<evidence type="ECO:0000256" key="8">
    <source>
        <dbReference type="SAM" id="MobiDB-lite"/>
    </source>
</evidence>
<dbReference type="PROSITE" id="PS50862">
    <property type="entry name" value="AA_TRNA_LIGASE_II"/>
    <property type="match status" value="1"/>
</dbReference>
<proteinExistence type="predicted"/>
<dbReference type="AlphaFoldDB" id="A0A7S2ZY06"/>
<organism evidence="10">
    <name type="scientific">Rhodosorus marinus</name>
    <dbReference type="NCBI Taxonomy" id="101924"/>
    <lineage>
        <taxon>Eukaryota</taxon>
        <taxon>Rhodophyta</taxon>
        <taxon>Stylonematophyceae</taxon>
        <taxon>Stylonematales</taxon>
        <taxon>Stylonemataceae</taxon>
        <taxon>Rhodosorus</taxon>
    </lineage>
</organism>
<evidence type="ECO:0000256" key="7">
    <source>
        <dbReference type="ARBA" id="ARBA00047671"/>
    </source>
</evidence>
<dbReference type="SUPFAM" id="SSF55681">
    <property type="entry name" value="Class II aaRS and biotin synthetases"/>
    <property type="match status" value="1"/>
</dbReference>
<evidence type="ECO:0000256" key="4">
    <source>
        <dbReference type="ARBA" id="ARBA00022840"/>
    </source>
</evidence>
<accession>A0A7S2ZY06</accession>
<dbReference type="PRINTS" id="PR01046">
    <property type="entry name" value="TRNASYNTHPRO"/>
</dbReference>
<name>A0A7S2ZY06_9RHOD</name>
<gene>
    <name evidence="10" type="ORF">RMAR00112_LOCUS22251</name>
</gene>
<evidence type="ECO:0000259" key="9">
    <source>
        <dbReference type="PROSITE" id="PS50862"/>
    </source>
</evidence>
<evidence type="ECO:0000256" key="6">
    <source>
        <dbReference type="ARBA" id="ARBA00029731"/>
    </source>
</evidence>
<dbReference type="Gene3D" id="3.30.930.10">
    <property type="entry name" value="Bira Bifunctional Protein, Domain 2"/>
    <property type="match status" value="1"/>
</dbReference>
<dbReference type="GO" id="GO:0017101">
    <property type="term" value="C:aminoacyl-tRNA synthetase multienzyme complex"/>
    <property type="evidence" value="ECO:0007669"/>
    <property type="project" value="TreeGrafter"/>
</dbReference>
<dbReference type="EC" id="6.1.1.15" evidence="1"/>
<dbReference type="GO" id="GO:0004827">
    <property type="term" value="F:proline-tRNA ligase activity"/>
    <property type="evidence" value="ECO:0007669"/>
    <property type="project" value="UniProtKB-EC"/>
</dbReference>
<feature type="compositionally biased region" description="Basic residues" evidence="8">
    <location>
        <begin position="30"/>
        <end position="40"/>
    </location>
</feature>
<dbReference type="PANTHER" id="PTHR43382:SF2">
    <property type="entry name" value="BIFUNCTIONAL GLUTAMATE_PROLINE--TRNA LIGASE"/>
    <property type="match status" value="1"/>
</dbReference>
<dbReference type="Pfam" id="PF00587">
    <property type="entry name" value="tRNA-synt_2b"/>
    <property type="match status" value="1"/>
</dbReference>
<dbReference type="EMBL" id="HBHW01028732">
    <property type="protein sequence ID" value="CAE0054222.1"/>
    <property type="molecule type" value="Transcribed_RNA"/>
</dbReference>